<reference evidence="1 2" key="1">
    <citation type="journal article" date="2014" name="Int. J. Syst. Evol. Microbiol.">
        <title>Nocardia vulneris sp. nov., isolated from wounds of human patients in North America.</title>
        <authorList>
            <person name="Lasker B.A."/>
            <person name="Bell M."/>
            <person name="Klenk H.P."/>
            <person name="Sproer C."/>
            <person name="Schumann C."/>
            <person name="Schumann P."/>
            <person name="Brown J.M."/>
        </authorList>
    </citation>
    <scope>NUCLEOTIDE SEQUENCE [LARGE SCALE GENOMIC DNA]</scope>
    <source>
        <strain evidence="1 2">W9851</strain>
    </source>
</reference>
<organism evidence="1 2">
    <name type="scientific">Nocardia vulneris</name>
    <dbReference type="NCBI Taxonomy" id="1141657"/>
    <lineage>
        <taxon>Bacteria</taxon>
        <taxon>Bacillati</taxon>
        <taxon>Actinomycetota</taxon>
        <taxon>Actinomycetes</taxon>
        <taxon>Mycobacteriales</taxon>
        <taxon>Nocardiaceae</taxon>
        <taxon>Nocardia</taxon>
    </lineage>
</organism>
<dbReference type="Proteomes" id="UP000031364">
    <property type="component" value="Unassembled WGS sequence"/>
</dbReference>
<evidence type="ECO:0000313" key="2">
    <source>
        <dbReference type="Proteomes" id="UP000031364"/>
    </source>
</evidence>
<dbReference type="EMBL" id="JNFP01000044">
    <property type="protein sequence ID" value="KIA61513.1"/>
    <property type="molecule type" value="Genomic_DNA"/>
</dbReference>
<accession>A0ABR4Z8G3</accession>
<name>A0ABR4Z8G3_9NOCA</name>
<sequence length="177" mass="20112">MPELFPTSDQVEQYLAQIFGPDREHQLFQFENGWVALPILTDEEIAAGQGLGLTKLVIDSETGVVIEYPSWSVRMVMDNYIEAKRTGRPPMGGQVYPPQWEVTFERTREDQTELEYLVQASSTTEPPTHHQLIIDKQTLRSRTNTPAIHPACAQTTAWAHANRNPDGTWPQRGTFTF</sequence>
<keyword evidence="2" id="KW-1185">Reference proteome</keyword>
<evidence type="ECO:0000313" key="1">
    <source>
        <dbReference type="EMBL" id="KIA61513.1"/>
    </source>
</evidence>
<protein>
    <submittedName>
        <fullName evidence="1">Uncharacterized protein</fullName>
    </submittedName>
</protein>
<gene>
    <name evidence="1" type="ORF">FG87_30630</name>
</gene>
<proteinExistence type="predicted"/>
<comment type="caution">
    <text evidence="1">The sequence shown here is derived from an EMBL/GenBank/DDBJ whole genome shotgun (WGS) entry which is preliminary data.</text>
</comment>